<dbReference type="EMBL" id="BSOA01000052">
    <property type="protein sequence ID" value="GLQ90924.1"/>
    <property type="molecule type" value="Genomic_DNA"/>
</dbReference>
<protein>
    <recommendedName>
        <fullName evidence="3">DUF924 domain-containing protein</fullName>
    </recommendedName>
</protein>
<reference evidence="2" key="1">
    <citation type="journal article" date="2019" name="Int. J. Syst. Evol. Microbiol.">
        <title>The Global Catalogue of Microorganisms (GCM) 10K type strain sequencing project: providing services to taxonomists for standard genome sequencing and annotation.</title>
        <authorList>
            <consortium name="The Broad Institute Genomics Platform"/>
            <consortium name="The Broad Institute Genome Sequencing Center for Infectious Disease"/>
            <person name="Wu L."/>
            <person name="Ma J."/>
        </authorList>
    </citation>
    <scope>NUCLEOTIDE SEQUENCE [LARGE SCALE GENOMIC DNA]</scope>
    <source>
        <strain evidence="2">NBRC 111981</strain>
    </source>
</reference>
<evidence type="ECO:0000313" key="1">
    <source>
        <dbReference type="EMBL" id="GLQ90924.1"/>
    </source>
</evidence>
<proteinExistence type="predicted"/>
<comment type="caution">
    <text evidence="1">The sequence shown here is derived from an EMBL/GenBank/DDBJ whole genome shotgun (WGS) entry which is preliminary data.</text>
</comment>
<gene>
    <name evidence="1" type="ORF">GCM10007898_45000</name>
</gene>
<dbReference type="Gene3D" id="1.20.58.320">
    <property type="entry name" value="TPR-like"/>
    <property type="match status" value="1"/>
</dbReference>
<dbReference type="Gene3D" id="1.25.40.10">
    <property type="entry name" value="Tetratricopeptide repeat domain"/>
    <property type="match status" value="1"/>
</dbReference>
<dbReference type="Proteomes" id="UP001156627">
    <property type="component" value="Unassembled WGS sequence"/>
</dbReference>
<dbReference type="InterPro" id="IPR010323">
    <property type="entry name" value="DUF924"/>
</dbReference>
<dbReference type="InterPro" id="IPR011990">
    <property type="entry name" value="TPR-like_helical_dom_sf"/>
</dbReference>
<dbReference type="RefSeq" id="WP_284334335.1">
    <property type="nucleotide sequence ID" value="NZ_BSOA01000052.1"/>
</dbReference>
<keyword evidence="2" id="KW-1185">Reference proteome</keyword>
<evidence type="ECO:0008006" key="3">
    <source>
        <dbReference type="Google" id="ProtNLM"/>
    </source>
</evidence>
<sequence length="194" mass="22367">MPTPPNEALAVLAFWFDSSHHEHWFAVDPAFDTAIRTSFADTWRLATEGRLEHWADTPQGWLALLIVLDQFSRNLYRRDRRAWTQDLQAQRLALWGIEEGFDLCLPPLQRVFAYLPLEHAEDIGLQQRCVALFEALCRDLSPEQRHSYTGYLDYAQRHAAVIERFGRFPHRNALLGRTSSPQEQAYLAEAGAGF</sequence>
<evidence type="ECO:0000313" key="2">
    <source>
        <dbReference type="Proteomes" id="UP001156627"/>
    </source>
</evidence>
<name>A0ABQ5XID1_9GAMM</name>
<accession>A0ABQ5XID1</accession>
<dbReference type="Pfam" id="PF06041">
    <property type="entry name" value="DUF924"/>
    <property type="match status" value="1"/>
</dbReference>
<dbReference type="SUPFAM" id="SSF48452">
    <property type="entry name" value="TPR-like"/>
    <property type="match status" value="1"/>
</dbReference>
<organism evidence="1 2">
    <name type="scientific">Dyella flagellata</name>
    <dbReference type="NCBI Taxonomy" id="1867833"/>
    <lineage>
        <taxon>Bacteria</taxon>
        <taxon>Pseudomonadati</taxon>
        <taxon>Pseudomonadota</taxon>
        <taxon>Gammaproteobacteria</taxon>
        <taxon>Lysobacterales</taxon>
        <taxon>Rhodanobacteraceae</taxon>
        <taxon>Dyella</taxon>
    </lineage>
</organism>